<feature type="region of interest" description="Disordered" evidence="1">
    <location>
        <begin position="70"/>
        <end position="132"/>
    </location>
</feature>
<dbReference type="InterPro" id="IPR004827">
    <property type="entry name" value="bZIP"/>
</dbReference>
<keyword evidence="4" id="KW-1185">Reference proteome</keyword>
<dbReference type="RefSeq" id="XP_013314075.1">
    <property type="nucleotide sequence ID" value="XM_013458621.1"/>
</dbReference>
<sequence>MQRSQSYSYPQTMVGHSRYASTHATSSAFSASANPNEDWTKISDLAERRRIQNRIAQRNYRKKLKRRLEDLERRAGSSSASPEQSHAELATTAPAKESKQSPSMARQASRSSTSHETQRASPDILPLDDPSSLFDTPAARHLSVNSASAFTFSSYPPTTAYLQYEQQQQSLYDGTPSYYSTYQYPVDVTASSLPPTLPAMLPSSYGKQDHIFGDDDLLSPFSMNYASLAGLEMPSHQAYTGANSHAMDYMAQRQVLFGLDMGWDVDRWTSSDDRVRGGKSQSYLQSSGSGISFHGHLDIDTLGGAGFASQRTAGDDRRWDLSSFAGIELSIDPLQSDNNLYTLIFKDHTLPPNPENGREQSTVSWEYDFSKSNCHVQPGAGSSSASVFIPWDHFRPTYRGNPCSDTRYLNLSGIKRISIMIRSFFGSQQGDFDLHINSLAACSLPDTTELSTQSPTTKSELHRDATHDERAGSEQGELRETGLTAIWKWLCGKL</sequence>
<dbReference type="STRING" id="348802.A0A0D2BLT8"/>
<proteinExistence type="predicted"/>
<protein>
    <recommendedName>
        <fullName evidence="2">BZIP domain-containing protein</fullName>
    </recommendedName>
</protein>
<accession>A0A0D2BLT8</accession>
<dbReference type="InterPro" id="IPR046347">
    <property type="entry name" value="bZIP_sf"/>
</dbReference>
<dbReference type="InterPro" id="IPR013857">
    <property type="entry name" value="NADH-UbQ_OxRdtase-assoc_prot30"/>
</dbReference>
<organism evidence="3 4">
    <name type="scientific">Exophiala xenobiotica</name>
    <dbReference type="NCBI Taxonomy" id="348802"/>
    <lineage>
        <taxon>Eukaryota</taxon>
        <taxon>Fungi</taxon>
        <taxon>Dikarya</taxon>
        <taxon>Ascomycota</taxon>
        <taxon>Pezizomycotina</taxon>
        <taxon>Eurotiomycetes</taxon>
        <taxon>Chaetothyriomycetidae</taxon>
        <taxon>Chaetothyriales</taxon>
        <taxon>Herpotrichiellaceae</taxon>
        <taxon>Exophiala</taxon>
    </lineage>
</organism>
<dbReference type="Gene3D" id="1.20.5.170">
    <property type="match status" value="1"/>
</dbReference>
<evidence type="ECO:0000259" key="2">
    <source>
        <dbReference type="PROSITE" id="PS00036"/>
    </source>
</evidence>
<dbReference type="SUPFAM" id="SSF49785">
    <property type="entry name" value="Galactose-binding domain-like"/>
    <property type="match status" value="1"/>
</dbReference>
<feature type="domain" description="BZIP" evidence="2">
    <location>
        <begin position="48"/>
        <end position="63"/>
    </location>
</feature>
<dbReference type="EMBL" id="KN847321">
    <property type="protein sequence ID" value="KIW53491.1"/>
    <property type="molecule type" value="Genomic_DNA"/>
</dbReference>
<dbReference type="CDD" id="cd14688">
    <property type="entry name" value="bZIP_YAP"/>
    <property type="match status" value="1"/>
</dbReference>
<dbReference type="PROSITE" id="PS00036">
    <property type="entry name" value="BZIP_BASIC"/>
    <property type="match status" value="1"/>
</dbReference>
<feature type="compositionally biased region" description="Polar residues" evidence="1">
    <location>
        <begin position="100"/>
        <end position="115"/>
    </location>
</feature>
<dbReference type="PANTHER" id="PTHR39607">
    <property type="entry name" value="XANTHOCILLIN BIOSYNTHESIS CLUSTER TRANSCRIPTION FACTOR XANC-RELATED"/>
    <property type="match status" value="1"/>
</dbReference>
<dbReference type="AlphaFoldDB" id="A0A0D2BLT8"/>
<dbReference type="SUPFAM" id="SSF57959">
    <property type="entry name" value="Leucine zipper domain"/>
    <property type="match status" value="1"/>
</dbReference>
<dbReference type="OrthoDB" id="426386at2759"/>
<feature type="compositionally biased region" description="Basic and acidic residues" evidence="1">
    <location>
        <begin position="459"/>
        <end position="476"/>
    </location>
</feature>
<dbReference type="PANTHER" id="PTHR39607:SF1">
    <property type="entry name" value="B-ZIP TRANSCRIPTION FACTOR (EUROFUNG)"/>
    <property type="match status" value="1"/>
</dbReference>
<dbReference type="InterPro" id="IPR008979">
    <property type="entry name" value="Galactose-bd-like_sf"/>
</dbReference>
<dbReference type="HOGENOM" id="CLU_552109_0_0_1"/>
<dbReference type="GeneID" id="25330969"/>
<feature type="compositionally biased region" description="Polar residues" evidence="1">
    <location>
        <begin position="447"/>
        <end position="458"/>
    </location>
</feature>
<gene>
    <name evidence="3" type="ORF">PV05_09061</name>
</gene>
<dbReference type="Pfam" id="PF08547">
    <property type="entry name" value="CIA30"/>
    <property type="match status" value="1"/>
</dbReference>
<name>A0A0D2BLT8_9EURO</name>
<dbReference type="Proteomes" id="UP000054342">
    <property type="component" value="Unassembled WGS sequence"/>
</dbReference>
<evidence type="ECO:0000256" key="1">
    <source>
        <dbReference type="SAM" id="MobiDB-lite"/>
    </source>
</evidence>
<reference evidence="3 4" key="1">
    <citation type="submission" date="2015-01" db="EMBL/GenBank/DDBJ databases">
        <title>The Genome Sequence of Exophiala xenobiotica CBS118157.</title>
        <authorList>
            <consortium name="The Broad Institute Genomics Platform"/>
            <person name="Cuomo C."/>
            <person name="de Hoog S."/>
            <person name="Gorbushina A."/>
            <person name="Stielow B."/>
            <person name="Teixiera M."/>
            <person name="Abouelleil A."/>
            <person name="Chapman S.B."/>
            <person name="Priest M."/>
            <person name="Young S.K."/>
            <person name="Wortman J."/>
            <person name="Nusbaum C."/>
            <person name="Birren B."/>
        </authorList>
    </citation>
    <scope>NUCLEOTIDE SEQUENCE [LARGE SCALE GENOMIC DNA]</scope>
    <source>
        <strain evidence="3 4">CBS 118157</strain>
    </source>
</reference>
<feature type="region of interest" description="Disordered" evidence="1">
    <location>
        <begin position="447"/>
        <end position="476"/>
    </location>
</feature>
<dbReference type="InterPro" id="IPR052635">
    <property type="entry name" value="Sec_Metab_Biosynth_Reg"/>
</dbReference>
<dbReference type="GO" id="GO:0003700">
    <property type="term" value="F:DNA-binding transcription factor activity"/>
    <property type="evidence" value="ECO:0007669"/>
    <property type="project" value="InterPro"/>
</dbReference>
<evidence type="ECO:0000313" key="3">
    <source>
        <dbReference type="EMBL" id="KIW53491.1"/>
    </source>
</evidence>
<evidence type="ECO:0000313" key="4">
    <source>
        <dbReference type="Proteomes" id="UP000054342"/>
    </source>
</evidence>